<evidence type="ECO:0000313" key="2">
    <source>
        <dbReference type="Proteomes" id="UP000799291"/>
    </source>
</evidence>
<accession>A0A6G1IFI7</accession>
<feature type="non-terminal residue" evidence="1">
    <location>
        <position position="1"/>
    </location>
</feature>
<dbReference type="Proteomes" id="UP000799291">
    <property type="component" value="Unassembled WGS sequence"/>
</dbReference>
<dbReference type="AlphaFoldDB" id="A0A6G1IFI7"/>
<proteinExistence type="predicted"/>
<evidence type="ECO:0000313" key="1">
    <source>
        <dbReference type="EMBL" id="KAF2676972.1"/>
    </source>
</evidence>
<name>A0A6G1IFI7_9PLEO</name>
<gene>
    <name evidence="1" type="ORF">K458DRAFT_258656</name>
</gene>
<feature type="non-terminal residue" evidence="1">
    <location>
        <position position="78"/>
    </location>
</feature>
<dbReference type="OrthoDB" id="2991872at2759"/>
<keyword evidence="2" id="KW-1185">Reference proteome</keyword>
<sequence length="78" mass="8755">VAIVYIGGFSRFTHGAYTLSFHTYQLDRAPKDDKTWLIPVLDMILGTVVLFAKTRPWAALLIALSQGAGIWMRMQEGE</sequence>
<dbReference type="EMBL" id="MU005627">
    <property type="protein sequence ID" value="KAF2676972.1"/>
    <property type="molecule type" value="Genomic_DNA"/>
</dbReference>
<reference evidence="1" key="1">
    <citation type="journal article" date="2020" name="Stud. Mycol.">
        <title>101 Dothideomycetes genomes: a test case for predicting lifestyles and emergence of pathogens.</title>
        <authorList>
            <person name="Haridas S."/>
            <person name="Albert R."/>
            <person name="Binder M."/>
            <person name="Bloem J."/>
            <person name="Labutti K."/>
            <person name="Salamov A."/>
            <person name="Andreopoulos B."/>
            <person name="Baker S."/>
            <person name="Barry K."/>
            <person name="Bills G."/>
            <person name="Bluhm B."/>
            <person name="Cannon C."/>
            <person name="Castanera R."/>
            <person name="Culley D."/>
            <person name="Daum C."/>
            <person name="Ezra D."/>
            <person name="Gonzalez J."/>
            <person name="Henrissat B."/>
            <person name="Kuo A."/>
            <person name="Liang C."/>
            <person name="Lipzen A."/>
            <person name="Lutzoni F."/>
            <person name="Magnuson J."/>
            <person name="Mondo S."/>
            <person name="Nolan M."/>
            <person name="Ohm R."/>
            <person name="Pangilinan J."/>
            <person name="Park H.-J."/>
            <person name="Ramirez L."/>
            <person name="Alfaro M."/>
            <person name="Sun H."/>
            <person name="Tritt A."/>
            <person name="Yoshinaga Y."/>
            <person name="Zwiers L.-H."/>
            <person name="Turgeon B."/>
            <person name="Goodwin S."/>
            <person name="Spatafora J."/>
            <person name="Crous P."/>
            <person name="Grigoriev I."/>
        </authorList>
    </citation>
    <scope>NUCLEOTIDE SEQUENCE</scope>
    <source>
        <strain evidence="1">CBS 122367</strain>
    </source>
</reference>
<protein>
    <submittedName>
        <fullName evidence="1">Uncharacterized protein</fullName>
    </submittedName>
</protein>
<organism evidence="1 2">
    <name type="scientific">Lentithecium fluviatile CBS 122367</name>
    <dbReference type="NCBI Taxonomy" id="1168545"/>
    <lineage>
        <taxon>Eukaryota</taxon>
        <taxon>Fungi</taxon>
        <taxon>Dikarya</taxon>
        <taxon>Ascomycota</taxon>
        <taxon>Pezizomycotina</taxon>
        <taxon>Dothideomycetes</taxon>
        <taxon>Pleosporomycetidae</taxon>
        <taxon>Pleosporales</taxon>
        <taxon>Massarineae</taxon>
        <taxon>Lentitheciaceae</taxon>
        <taxon>Lentithecium</taxon>
    </lineage>
</organism>